<evidence type="ECO:0000313" key="1">
    <source>
        <dbReference type="EMBL" id="MFD2259573.1"/>
    </source>
</evidence>
<name>A0ABW5DEM9_9HYPH</name>
<dbReference type="SUPFAM" id="SSF52833">
    <property type="entry name" value="Thioredoxin-like"/>
    <property type="match status" value="1"/>
</dbReference>
<protein>
    <submittedName>
        <fullName evidence="1">DUF1223 domain-containing protein</fullName>
    </submittedName>
</protein>
<gene>
    <name evidence="1" type="ORF">ACFSMZ_07315</name>
</gene>
<dbReference type="InterPro" id="IPR010634">
    <property type="entry name" value="DUF1223"/>
</dbReference>
<dbReference type="Pfam" id="PF06764">
    <property type="entry name" value="DUF1223"/>
    <property type="match status" value="1"/>
</dbReference>
<sequence length="216" mass="23641">MVELFTSQGCNSCPPADELFGELAGRDDLVALAYHVDYWDYLGWKDAFASPENTHRQQAYAEVFGGSVYTPQIVIDGSQHVVGSERANVETAVAAMLQQEALPVGVSISSTSTSLLIRIDESNPVPEGAHVVLVYFQPEQQVKIERGQNAGRVMDYRNIVTSYQTVGMWHGEAMTIEIPKNEMKKKGGRCAVLLQQVDDQGRPGDILGAAQLRGDL</sequence>
<dbReference type="RefSeq" id="WP_345099013.1">
    <property type="nucleotide sequence ID" value="NZ_BAABGS010000020.1"/>
</dbReference>
<dbReference type="Proteomes" id="UP001597373">
    <property type="component" value="Unassembled WGS sequence"/>
</dbReference>
<accession>A0ABW5DEM9</accession>
<dbReference type="PANTHER" id="PTHR36057">
    <property type="match status" value="1"/>
</dbReference>
<dbReference type="PANTHER" id="PTHR36057:SF1">
    <property type="entry name" value="LIPOPROTEIN LIPID ATTACHMENT SITE-LIKE PROTEIN, PUTATIVE (DUF1223)-RELATED"/>
    <property type="match status" value="1"/>
</dbReference>
<keyword evidence="2" id="KW-1185">Reference proteome</keyword>
<dbReference type="InterPro" id="IPR036249">
    <property type="entry name" value="Thioredoxin-like_sf"/>
</dbReference>
<proteinExistence type="predicted"/>
<comment type="caution">
    <text evidence="1">The sequence shown here is derived from an EMBL/GenBank/DDBJ whole genome shotgun (WGS) entry which is preliminary data.</text>
</comment>
<reference evidence="2" key="1">
    <citation type="journal article" date="2019" name="Int. J. Syst. Evol. Microbiol.">
        <title>The Global Catalogue of Microorganisms (GCM) 10K type strain sequencing project: providing services to taxonomists for standard genome sequencing and annotation.</title>
        <authorList>
            <consortium name="The Broad Institute Genomics Platform"/>
            <consortium name="The Broad Institute Genome Sequencing Center for Infectious Disease"/>
            <person name="Wu L."/>
            <person name="Ma J."/>
        </authorList>
    </citation>
    <scope>NUCLEOTIDE SEQUENCE [LARGE SCALE GENOMIC DNA]</scope>
    <source>
        <strain evidence="2">KCTC 23707</strain>
    </source>
</reference>
<dbReference type="EMBL" id="JBHUIR010000021">
    <property type="protein sequence ID" value="MFD2259573.1"/>
    <property type="molecule type" value="Genomic_DNA"/>
</dbReference>
<organism evidence="1 2">
    <name type="scientific">Chelativorans composti</name>
    <dbReference type="NCBI Taxonomy" id="768533"/>
    <lineage>
        <taxon>Bacteria</taxon>
        <taxon>Pseudomonadati</taxon>
        <taxon>Pseudomonadota</taxon>
        <taxon>Alphaproteobacteria</taxon>
        <taxon>Hyphomicrobiales</taxon>
        <taxon>Phyllobacteriaceae</taxon>
        <taxon>Chelativorans</taxon>
    </lineage>
</organism>
<evidence type="ECO:0000313" key="2">
    <source>
        <dbReference type="Proteomes" id="UP001597373"/>
    </source>
</evidence>